<accession>A0A1J0MDB7</accession>
<dbReference type="Proteomes" id="UP000224050">
    <property type="component" value="Segment"/>
</dbReference>
<dbReference type="EMBL" id="KY087992">
    <property type="protein sequence ID" value="APD19162.1"/>
    <property type="molecule type" value="Genomic_DNA"/>
</dbReference>
<dbReference type="Pfam" id="PF21722">
    <property type="entry name" value="Gly_rich_2"/>
    <property type="match status" value="1"/>
</dbReference>
<protein>
    <recommendedName>
        <fullName evidence="1">Glycine-rich domain-containing protein</fullName>
    </recommendedName>
</protein>
<proteinExistence type="predicted"/>
<evidence type="ECO:0000259" key="1">
    <source>
        <dbReference type="Pfam" id="PF21722"/>
    </source>
</evidence>
<evidence type="ECO:0000313" key="3">
    <source>
        <dbReference type="Proteomes" id="UP000224050"/>
    </source>
</evidence>
<dbReference type="InterPro" id="IPR049304">
    <property type="entry name" value="Gly_rich_dom"/>
</dbReference>
<name>A0A1J0MDB7_9CAUD</name>
<gene>
    <name evidence="2" type="ORF">SEA_MITTI_29</name>
</gene>
<organism evidence="2 3">
    <name type="scientific">Mycobacterium phage Mitti</name>
    <dbReference type="NCBI Taxonomy" id="1917488"/>
    <lineage>
        <taxon>Viruses</taxon>
        <taxon>Duplodnaviria</taxon>
        <taxon>Heunggongvirae</taxon>
        <taxon>Uroviricota</taxon>
        <taxon>Caudoviricetes</taxon>
        <taxon>Weiservirinae</taxon>
        <taxon>Fionnbharthvirus</taxon>
        <taxon>Fionnbharthvirus fionnbharth</taxon>
    </lineage>
</organism>
<feature type="domain" description="Glycine-rich" evidence="1">
    <location>
        <begin position="160"/>
        <end position="333"/>
    </location>
</feature>
<sequence length="334" mass="31690">MPWSPNPIQLTRQSVGWTTTPTPAAVGNAPGWRAGIRELARAYSLSEAQAILVVKTVAAGLGISDAEALALVTLNAPAASVSSASAGAVEHVLGVVGVASSTSSASALIAAQLVAAATGASVAAATLLMRIVAAALSASSASAGAAFPAQSPAPTQYDSPGTYNYSIPYWCRFIDVVLVGGGAGGNGGSAAGATGHGGFAGVWASITLERGVHIPWTAAVIAIVVGVGGTAGAGGVVGALGGTGGTSSASADGWAGISAAGGTARPLVGLLHRPGDGPGNHVHNGITYVGGAESLNGAAGNPPGGAGSGGVGGIFSGATGGAGAPGRAWLRAYQ</sequence>
<reference evidence="3" key="1">
    <citation type="submission" date="2016-11" db="EMBL/GenBank/DDBJ databases">
        <authorList>
            <person name="Jaros S."/>
            <person name="Januszkiewicz K."/>
            <person name="Wedrychowicz H."/>
        </authorList>
    </citation>
    <scope>NUCLEOTIDE SEQUENCE [LARGE SCALE GENOMIC DNA]</scope>
</reference>
<evidence type="ECO:0000313" key="2">
    <source>
        <dbReference type="EMBL" id="APD19162.1"/>
    </source>
</evidence>